<proteinExistence type="predicted"/>
<gene>
    <name evidence="1" type="ORF">MNB_SV-6-288</name>
</gene>
<organism evidence="1">
    <name type="scientific">hydrothermal vent metagenome</name>
    <dbReference type="NCBI Taxonomy" id="652676"/>
    <lineage>
        <taxon>unclassified sequences</taxon>
        <taxon>metagenomes</taxon>
        <taxon>ecological metagenomes</taxon>
    </lineage>
</organism>
<reference evidence="1" key="1">
    <citation type="submission" date="2016-10" db="EMBL/GenBank/DDBJ databases">
        <authorList>
            <person name="de Groot N.N."/>
        </authorList>
    </citation>
    <scope>NUCLEOTIDE SEQUENCE</scope>
</reference>
<name>A0A1W1BTJ0_9ZZZZ</name>
<dbReference type="AlphaFoldDB" id="A0A1W1BTJ0"/>
<dbReference type="PROSITE" id="PS51257">
    <property type="entry name" value="PROKAR_LIPOPROTEIN"/>
    <property type="match status" value="1"/>
</dbReference>
<evidence type="ECO:0000313" key="1">
    <source>
        <dbReference type="EMBL" id="SFV56805.1"/>
    </source>
</evidence>
<evidence type="ECO:0008006" key="2">
    <source>
        <dbReference type="Google" id="ProtNLM"/>
    </source>
</evidence>
<dbReference type="EMBL" id="FPHC01000040">
    <property type="protein sequence ID" value="SFV56805.1"/>
    <property type="molecule type" value="Genomic_DNA"/>
</dbReference>
<sequence>MKRVLGKVGLQAVVVLSSILLSGCNSSSSNVAQNTNPIGEERATITSDNVDVILATSVSGIDKLASLVDGVVEQLPTFSSKNRSITDIDITTKDCENGGDISVDKLTTSGATLNFTECREKGYLLNGIVVVDSDGDSYDATFKNFNAANSVDDITLTDATAHIVGEDYNFFIATGNATVKGNPIEVQNFTIDKKDRKANTNGSLKSGCVGAWIDIATTESLQYDESDNLTDGQLLVTGNSSDISVSINQDGSVTVLLNGSLYKEYDSVDSLPQYSEYCF</sequence>
<accession>A0A1W1BTJ0</accession>
<protein>
    <recommendedName>
        <fullName evidence="2">Lipoprotein</fullName>
    </recommendedName>
</protein>